<dbReference type="NCBIfam" id="TIGR00756">
    <property type="entry name" value="PPR"/>
    <property type="match status" value="9"/>
</dbReference>
<reference evidence="3" key="2">
    <citation type="submission" date="2022-03" db="EMBL/GenBank/DDBJ databases">
        <title>Draft title - Genomic analysis of global carrot germplasm unveils the trajectory of domestication and the origin of high carotenoid orange carrot.</title>
        <authorList>
            <person name="Iorizzo M."/>
            <person name="Ellison S."/>
            <person name="Senalik D."/>
            <person name="Macko-Podgorni A."/>
            <person name="Grzebelus D."/>
            <person name="Bostan H."/>
            <person name="Rolling W."/>
            <person name="Curaba J."/>
            <person name="Simon P."/>
        </authorList>
    </citation>
    <scope>NUCLEOTIDE SEQUENCE</scope>
    <source>
        <tissue evidence="3">Leaf</tissue>
    </source>
</reference>
<dbReference type="FunFam" id="1.25.40.10:FF:000090">
    <property type="entry name" value="Pentatricopeptide repeat-containing protein, chloroplastic"/>
    <property type="match status" value="1"/>
</dbReference>
<feature type="repeat" description="PPR" evidence="2">
    <location>
        <begin position="300"/>
        <end position="334"/>
    </location>
</feature>
<evidence type="ECO:0000256" key="2">
    <source>
        <dbReference type="PROSITE-ProRule" id="PRU00708"/>
    </source>
</evidence>
<dbReference type="GO" id="GO:0048731">
    <property type="term" value="P:system development"/>
    <property type="evidence" value="ECO:0007669"/>
    <property type="project" value="UniProtKB-ARBA"/>
</dbReference>
<evidence type="ECO:0000256" key="1">
    <source>
        <dbReference type="ARBA" id="ARBA00022737"/>
    </source>
</evidence>
<evidence type="ECO:0000313" key="4">
    <source>
        <dbReference type="Proteomes" id="UP000077755"/>
    </source>
</evidence>
<feature type="repeat" description="PPR" evidence="2">
    <location>
        <begin position="68"/>
        <end position="102"/>
    </location>
</feature>
<dbReference type="Pfam" id="PF13041">
    <property type="entry name" value="PPR_2"/>
    <property type="match status" value="2"/>
</dbReference>
<keyword evidence="1" id="KW-0677">Repeat</keyword>
<sequence>MRRFRLFSNVGEVEYCLCAFRPASQIDNQVRFVYTSRLYNLNKKITFLVINSRLEDARALFDSTTDKNNVTWNSMLSGYVRGREIVKARKLFDEMPHRDLVSWNIMISGYISCGRRYLEESRLLFDVMPERDSVTWNTMISGYARNRKLDEAFSLFNKMPERNAVSWNAMITAFLQNGDVRRAVDMFKKMPERDGASVSALISGLIKNGELDEAFKILLDLRLEGDNDIDLVHAYNTLIAGCGLEGRVDDARALFDQMLTGDGERLRKNLVSWNTMIMCYVKAGLVVPARDLFDRMLERDDFSWNTMISGYTSKSDMQGALNLFSRMPNRDMLSWNLMISGYAQMGNLKLAHDFFSKMPQKNLVSWNSIISGSERNRDYEGAIKLFTQMQLTGMKPDRHTMSSLLSVCAELVAPRLGMQIHQQVIKVFIPDVPLYNSIITMYARCGAILEARVIFDEMKVKEVITWNAMIGAYASHGFAEEALEVFGAMRKVRVQPTYITFISVLNACAHVGLVDQAKKHFQAMVNEFGIQPRVEHFAALVDVVGRHGQIEEAMDIISRMPVEPDKAVWGALLGACRVHNSVKLARVAAEALMRLEPESSAPYLMLYNMYVESDQWDDANEVRTLMESNCIQKEPAYSMVKSIY</sequence>
<keyword evidence="4" id="KW-1185">Reference proteome</keyword>
<reference evidence="3" key="1">
    <citation type="journal article" date="2016" name="Nat. Genet.">
        <title>A high-quality carrot genome assembly provides new insights into carotenoid accumulation and asterid genome evolution.</title>
        <authorList>
            <person name="Iorizzo M."/>
            <person name="Ellison S."/>
            <person name="Senalik D."/>
            <person name="Zeng P."/>
            <person name="Satapoomin P."/>
            <person name="Huang J."/>
            <person name="Bowman M."/>
            <person name="Iovene M."/>
            <person name="Sanseverino W."/>
            <person name="Cavagnaro P."/>
            <person name="Yildiz M."/>
            <person name="Macko-Podgorni A."/>
            <person name="Moranska E."/>
            <person name="Grzebelus E."/>
            <person name="Grzebelus D."/>
            <person name="Ashrafi H."/>
            <person name="Zheng Z."/>
            <person name="Cheng S."/>
            <person name="Spooner D."/>
            <person name="Van Deynze A."/>
            <person name="Simon P."/>
        </authorList>
    </citation>
    <scope>NUCLEOTIDE SEQUENCE</scope>
    <source>
        <tissue evidence="3">Leaf</tissue>
    </source>
</reference>
<dbReference type="InterPro" id="IPR046960">
    <property type="entry name" value="PPR_At4g14850-like_plant"/>
</dbReference>
<dbReference type="Pfam" id="PF01535">
    <property type="entry name" value="PPR"/>
    <property type="match status" value="9"/>
</dbReference>
<dbReference type="EMBL" id="CP093350">
    <property type="protein sequence ID" value="WOH13680.1"/>
    <property type="molecule type" value="Genomic_DNA"/>
</dbReference>
<feature type="repeat" description="PPR" evidence="2">
    <location>
        <begin position="431"/>
        <end position="461"/>
    </location>
</feature>
<dbReference type="InterPro" id="IPR011990">
    <property type="entry name" value="TPR-like_helical_dom_sf"/>
</dbReference>
<dbReference type="PANTHER" id="PTHR47926">
    <property type="entry name" value="PENTATRICOPEPTIDE REPEAT-CONTAINING PROTEIN"/>
    <property type="match status" value="1"/>
</dbReference>
<dbReference type="Pfam" id="PF20431">
    <property type="entry name" value="E_motif"/>
    <property type="match status" value="1"/>
</dbReference>
<evidence type="ECO:0000313" key="3">
    <source>
        <dbReference type="EMBL" id="WOH13680.1"/>
    </source>
</evidence>
<proteinExistence type="predicted"/>
<dbReference type="FunFam" id="1.25.40.10:FF:000125">
    <property type="entry name" value="Pentatricopeptide repeat-containing protein"/>
    <property type="match status" value="1"/>
</dbReference>
<dbReference type="PROSITE" id="PS51375">
    <property type="entry name" value="PPR"/>
    <property type="match status" value="8"/>
</dbReference>
<dbReference type="InterPro" id="IPR002885">
    <property type="entry name" value="PPR_rpt"/>
</dbReference>
<feature type="repeat" description="PPR" evidence="2">
    <location>
        <begin position="132"/>
        <end position="166"/>
    </location>
</feature>
<organism evidence="3 4">
    <name type="scientific">Daucus carota subsp. sativus</name>
    <name type="common">Carrot</name>
    <dbReference type="NCBI Taxonomy" id="79200"/>
    <lineage>
        <taxon>Eukaryota</taxon>
        <taxon>Viridiplantae</taxon>
        <taxon>Streptophyta</taxon>
        <taxon>Embryophyta</taxon>
        <taxon>Tracheophyta</taxon>
        <taxon>Spermatophyta</taxon>
        <taxon>Magnoliopsida</taxon>
        <taxon>eudicotyledons</taxon>
        <taxon>Gunneridae</taxon>
        <taxon>Pentapetalae</taxon>
        <taxon>asterids</taxon>
        <taxon>campanulids</taxon>
        <taxon>Apiales</taxon>
        <taxon>Apiaceae</taxon>
        <taxon>Apioideae</taxon>
        <taxon>Scandiceae</taxon>
        <taxon>Daucinae</taxon>
        <taxon>Daucus</taxon>
        <taxon>Daucus sect. Daucus</taxon>
    </lineage>
</organism>
<feature type="repeat" description="PPR" evidence="2">
    <location>
        <begin position="362"/>
        <end position="396"/>
    </location>
</feature>
<dbReference type="KEGG" id="dcr:108198611"/>
<dbReference type="GO" id="GO:0009451">
    <property type="term" value="P:RNA modification"/>
    <property type="evidence" value="ECO:0007669"/>
    <property type="project" value="InterPro"/>
</dbReference>
<accession>A0AAF0XT60</accession>
<feature type="repeat" description="PPR" evidence="2">
    <location>
        <begin position="462"/>
        <end position="496"/>
    </location>
</feature>
<feature type="repeat" description="PPR" evidence="2">
    <location>
        <begin position="269"/>
        <end position="299"/>
    </location>
</feature>
<protein>
    <recommendedName>
        <fullName evidence="5">Pentacotripeptide-repeat region of PRORP domain-containing protein</fullName>
    </recommendedName>
</protein>
<dbReference type="Gene3D" id="1.25.40.10">
    <property type="entry name" value="Tetratricopeptide repeat domain"/>
    <property type="match status" value="5"/>
</dbReference>
<feature type="repeat" description="PPR" evidence="2">
    <location>
        <begin position="231"/>
        <end position="265"/>
    </location>
</feature>
<dbReference type="InterPro" id="IPR046848">
    <property type="entry name" value="E_motif"/>
</dbReference>
<dbReference type="SUPFAM" id="SSF48452">
    <property type="entry name" value="TPR-like"/>
    <property type="match status" value="1"/>
</dbReference>
<evidence type="ECO:0008006" key="5">
    <source>
        <dbReference type="Google" id="ProtNLM"/>
    </source>
</evidence>
<dbReference type="SUPFAM" id="SSF81901">
    <property type="entry name" value="HCP-like"/>
    <property type="match status" value="1"/>
</dbReference>
<dbReference type="PANTHER" id="PTHR47926:SF468">
    <property type="entry name" value="PENTATRICOPEPTIDE REPEAT-CONTAINING PROTEIN"/>
    <property type="match status" value="1"/>
</dbReference>
<dbReference type="GO" id="GO:0003723">
    <property type="term" value="F:RNA binding"/>
    <property type="evidence" value="ECO:0007669"/>
    <property type="project" value="InterPro"/>
</dbReference>
<gene>
    <name evidence="3" type="ORF">DCAR_0833191</name>
</gene>
<dbReference type="Pfam" id="PF12854">
    <property type="entry name" value="PPR_1"/>
    <property type="match status" value="1"/>
</dbReference>
<dbReference type="AlphaFoldDB" id="A0AAF0XT60"/>
<dbReference type="Proteomes" id="UP000077755">
    <property type="component" value="Chromosome 8"/>
</dbReference>
<name>A0AAF0XT60_DAUCS</name>